<dbReference type="GO" id="GO:0016878">
    <property type="term" value="F:acid-thiol ligase activity"/>
    <property type="evidence" value="ECO:0007669"/>
    <property type="project" value="TreeGrafter"/>
</dbReference>
<sequence>MERSAHLDTFARDNLPPMEWWPEMLLEGNPDVDYPARLNCAVALLGEQVAAGHGDRVALQWAQGDENRSLTYKQLDVLTNRIAHVLVEDLKLVPGNRVLLRGPNNPMMAACWLASIKAGLVTVPTMPLLRAVELKTILDKAEIHAALCDERLREELEHCMDSAHDSYTPVLKQLLCFNDESANGLEALLADKPEAFTACDTAADDICLIAFTSGTTGQPKGCMHFHRDVLAMCDTFSRHVLRLTPDDVVCGTPPLAFTFGLGGLLCFPLRVGASTVLLERLTPSDLLGMIDRFKVTMSFTAPTFYRQMAGLVDRYSLASLRATVSAGEALPDATRQLWKQASGIEMTDGIGGTEMIHVYVSSPPEKVRAGAIGQVVPGYVATILDDDLNPVPVGTVGRLAVKGPTGCKYLNDERQKQFVQGGWNFPGDTFKMDEDGYLYYQARNDDMIVSSGYNIAGPEVEGTLLKHEAVAECGVHGVEELLEAFDVASRDFGQGCGQTSRHSDRVTGQGACLVNATDGSDALHDVAATTESTNGHTATNHLGQCGQVRTNAGQALYALRANTEARHDFVKNQHGAVFGTQFAQAFQKAGGWAHQVHVAGKRLNNNAGDFAAFLFESIAHGVQIVVVQNQGVAYKLGRYACGCWVAKGQQAGTGFDQQAVGVAVVTAFKFDDGVAASKATGQTNGAHGGFGAGADQTHLLDGRQHLGQGLSQHDLAFEWPAPRNLRSPCIAGRLHPRCKGLGRVRQSRVYRPRNRRHGRAS</sequence>
<keyword evidence="3" id="KW-1185">Reference proteome</keyword>
<dbReference type="InterPro" id="IPR020845">
    <property type="entry name" value="AMP-binding_CS"/>
</dbReference>
<dbReference type="GO" id="GO:0044550">
    <property type="term" value="P:secondary metabolite biosynthetic process"/>
    <property type="evidence" value="ECO:0007669"/>
    <property type="project" value="TreeGrafter"/>
</dbReference>
<dbReference type="InterPro" id="IPR042099">
    <property type="entry name" value="ANL_N_sf"/>
</dbReference>
<dbReference type="SUPFAM" id="SSF56801">
    <property type="entry name" value="Acetyl-CoA synthetase-like"/>
    <property type="match status" value="1"/>
</dbReference>
<dbReference type="PANTHER" id="PTHR43352">
    <property type="entry name" value="ACETYL-COA SYNTHETASE"/>
    <property type="match status" value="1"/>
</dbReference>
<dbReference type="PROSITE" id="PS00455">
    <property type="entry name" value="AMP_BINDING"/>
    <property type="match status" value="1"/>
</dbReference>
<name>A0A1I7Z9W5_9BILA</name>
<proteinExistence type="predicted"/>
<dbReference type="WBParaSite" id="L893_g24234.t1">
    <property type="protein sequence ID" value="L893_g24234.t1"/>
    <property type="gene ID" value="L893_g24234"/>
</dbReference>
<protein>
    <submittedName>
        <fullName evidence="4">AMP-binding domain-containing protein</fullName>
    </submittedName>
</protein>
<accession>A0A1I7Z9W5</accession>
<evidence type="ECO:0000256" key="1">
    <source>
        <dbReference type="ARBA" id="ARBA00022598"/>
    </source>
</evidence>
<dbReference type="Proteomes" id="UP000095287">
    <property type="component" value="Unplaced"/>
</dbReference>
<dbReference type="AlphaFoldDB" id="A0A1I7Z9W5"/>
<dbReference type="Gene3D" id="3.40.50.12780">
    <property type="entry name" value="N-terminal domain of ligase-like"/>
    <property type="match status" value="1"/>
</dbReference>
<dbReference type="Pfam" id="PF00501">
    <property type="entry name" value="AMP-binding"/>
    <property type="match status" value="1"/>
</dbReference>
<feature type="domain" description="AMP-dependent synthetase/ligase" evidence="2">
    <location>
        <begin position="47"/>
        <end position="405"/>
    </location>
</feature>
<dbReference type="PANTHER" id="PTHR43352:SF1">
    <property type="entry name" value="ANTHRANILATE--COA LIGASE"/>
    <property type="match status" value="1"/>
</dbReference>
<reference evidence="4" key="1">
    <citation type="submission" date="2016-11" db="UniProtKB">
        <authorList>
            <consortium name="WormBaseParasite"/>
        </authorList>
    </citation>
    <scope>IDENTIFICATION</scope>
</reference>
<dbReference type="InterPro" id="IPR000873">
    <property type="entry name" value="AMP-dep_synth/lig_dom"/>
</dbReference>
<organism evidence="3 4">
    <name type="scientific">Steinernema glaseri</name>
    <dbReference type="NCBI Taxonomy" id="37863"/>
    <lineage>
        <taxon>Eukaryota</taxon>
        <taxon>Metazoa</taxon>
        <taxon>Ecdysozoa</taxon>
        <taxon>Nematoda</taxon>
        <taxon>Chromadorea</taxon>
        <taxon>Rhabditida</taxon>
        <taxon>Tylenchina</taxon>
        <taxon>Panagrolaimomorpha</taxon>
        <taxon>Strongyloidoidea</taxon>
        <taxon>Steinernematidae</taxon>
        <taxon>Steinernema</taxon>
    </lineage>
</organism>
<evidence type="ECO:0000259" key="2">
    <source>
        <dbReference type="Pfam" id="PF00501"/>
    </source>
</evidence>
<evidence type="ECO:0000313" key="3">
    <source>
        <dbReference type="Proteomes" id="UP000095287"/>
    </source>
</evidence>
<evidence type="ECO:0000313" key="4">
    <source>
        <dbReference type="WBParaSite" id="L893_g24234.t1"/>
    </source>
</evidence>
<keyword evidence="1" id="KW-0436">Ligase</keyword>